<dbReference type="STRING" id="1797579.A2996_00605"/>
<dbReference type="Proteomes" id="UP000176865">
    <property type="component" value="Unassembled WGS sequence"/>
</dbReference>
<feature type="compositionally biased region" description="Basic and acidic residues" evidence="1">
    <location>
        <begin position="20"/>
        <end position="39"/>
    </location>
</feature>
<gene>
    <name evidence="2" type="ORF">A2996_00605</name>
</gene>
<dbReference type="EMBL" id="MFAB01000013">
    <property type="protein sequence ID" value="OGD68873.1"/>
    <property type="molecule type" value="Genomic_DNA"/>
</dbReference>
<organism evidence="2 3">
    <name type="scientific">Candidatus Campbellbacteria bacterium RIFCSPLOWO2_01_FULL_34_15</name>
    <dbReference type="NCBI Taxonomy" id="1797579"/>
    <lineage>
        <taxon>Bacteria</taxon>
        <taxon>Candidatus Campbelliibacteriota</taxon>
    </lineage>
</organism>
<reference evidence="2 3" key="1">
    <citation type="journal article" date="2016" name="Nat. Commun.">
        <title>Thousands of microbial genomes shed light on interconnected biogeochemical processes in an aquifer system.</title>
        <authorList>
            <person name="Anantharaman K."/>
            <person name="Brown C.T."/>
            <person name="Hug L.A."/>
            <person name="Sharon I."/>
            <person name="Castelle C.J."/>
            <person name="Probst A.J."/>
            <person name="Thomas B.C."/>
            <person name="Singh A."/>
            <person name="Wilkins M.J."/>
            <person name="Karaoz U."/>
            <person name="Brodie E.L."/>
            <person name="Williams K.H."/>
            <person name="Hubbard S.S."/>
            <person name="Banfield J.F."/>
        </authorList>
    </citation>
    <scope>NUCLEOTIDE SEQUENCE [LARGE SCALE GENOMIC DNA]</scope>
</reference>
<sequence>MKKENTNGGQPDLTEDDDEFHLADHRRPEMKDRPDLVGDKGIETEQSTLQVESFVECYGGCRGVATGATVAGVIA</sequence>
<accession>A0A1F5ENA5</accession>
<name>A0A1F5ENA5_9BACT</name>
<evidence type="ECO:0000313" key="2">
    <source>
        <dbReference type="EMBL" id="OGD68873.1"/>
    </source>
</evidence>
<dbReference type="AlphaFoldDB" id="A0A1F5ENA5"/>
<protein>
    <submittedName>
        <fullName evidence="2">Uncharacterized protein</fullName>
    </submittedName>
</protein>
<evidence type="ECO:0000256" key="1">
    <source>
        <dbReference type="SAM" id="MobiDB-lite"/>
    </source>
</evidence>
<feature type="region of interest" description="Disordered" evidence="1">
    <location>
        <begin position="1"/>
        <end position="39"/>
    </location>
</feature>
<comment type="caution">
    <text evidence="2">The sequence shown here is derived from an EMBL/GenBank/DDBJ whole genome shotgun (WGS) entry which is preliminary data.</text>
</comment>
<proteinExistence type="predicted"/>
<evidence type="ECO:0000313" key="3">
    <source>
        <dbReference type="Proteomes" id="UP000176865"/>
    </source>
</evidence>